<keyword evidence="2" id="KW-1185">Reference proteome</keyword>
<dbReference type="AlphaFoldDB" id="A0A7J7K883"/>
<organism evidence="1 2">
    <name type="scientific">Bugula neritina</name>
    <name type="common">Brown bryozoan</name>
    <name type="synonym">Sertularia neritina</name>
    <dbReference type="NCBI Taxonomy" id="10212"/>
    <lineage>
        <taxon>Eukaryota</taxon>
        <taxon>Metazoa</taxon>
        <taxon>Spiralia</taxon>
        <taxon>Lophotrochozoa</taxon>
        <taxon>Bryozoa</taxon>
        <taxon>Gymnolaemata</taxon>
        <taxon>Cheilostomatida</taxon>
        <taxon>Flustrina</taxon>
        <taxon>Buguloidea</taxon>
        <taxon>Bugulidae</taxon>
        <taxon>Bugula</taxon>
    </lineage>
</organism>
<accession>A0A7J7K883</accession>
<evidence type="ECO:0000313" key="1">
    <source>
        <dbReference type="EMBL" id="KAF6034467.1"/>
    </source>
</evidence>
<protein>
    <submittedName>
        <fullName evidence="1">Uncharacterized protein</fullName>
    </submittedName>
</protein>
<dbReference type="EMBL" id="VXIV02001066">
    <property type="protein sequence ID" value="KAF6034467.1"/>
    <property type="molecule type" value="Genomic_DNA"/>
</dbReference>
<name>A0A7J7K883_BUGNE</name>
<sequence length="71" mass="7881">MSTMLGVVSKFDTRSANWTKVLVAGLDYIPSSTPRKVADGPLLRARFGKLPTGMVWLIQDQVLLVCDYKKP</sequence>
<reference evidence="1" key="1">
    <citation type="submission" date="2020-06" db="EMBL/GenBank/DDBJ databases">
        <title>Draft genome of Bugula neritina, a colonial animal packing powerful symbionts and potential medicines.</title>
        <authorList>
            <person name="Rayko M."/>
        </authorList>
    </citation>
    <scope>NUCLEOTIDE SEQUENCE [LARGE SCALE GENOMIC DNA]</scope>
    <source>
        <strain evidence="1">Kwan_BN1</strain>
    </source>
</reference>
<gene>
    <name evidence="1" type="ORF">EB796_007228</name>
</gene>
<evidence type="ECO:0000313" key="2">
    <source>
        <dbReference type="Proteomes" id="UP000593567"/>
    </source>
</evidence>
<comment type="caution">
    <text evidence="1">The sequence shown here is derived from an EMBL/GenBank/DDBJ whole genome shotgun (WGS) entry which is preliminary data.</text>
</comment>
<dbReference type="Proteomes" id="UP000593567">
    <property type="component" value="Unassembled WGS sequence"/>
</dbReference>
<proteinExistence type="predicted"/>